<dbReference type="Pfam" id="PF13450">
    <property type="entry name" value="NAD_binding_8"/>
    <property type="match status" value="1"/>
</dbReference>
<evidence type="ECO:0000313" key="8">
    <source>
        <dbReference type="EMBL" id="UWU17615.1"/>
    </source>
</evidence>
<gene>
    <name evidence="7" type="ORF">CWR43_03325</name>
    <name evidence="8" type="ORF">N2599_33380</name>
</gene>
<dbReference type="RefSeq" id="WP_051336802.1">
    <property type="nucleotide sequence ID" value="NZ_CP104144.1"/>
</dbReference>
<dbReference type="EMBL" id="PIQN01000003">
    <property type="protein sequence ID" value="PKA44870.1"/>
    <property type="molecule type" value="Genomic_DNA"/>
</dbReference>
<dbReference type="PANTHER" id="PTHR42784">
    <property type="entry name" value="PYRANOSE 2-OXIDASE"/>
    <property type="match status" value="1"/>
</dbReference>
<dbReference type="Proteomes" id="UP000232164">
    <property type="component" value="Unassembled WGS sequence"/>
</dbReference>
<dbReference type="AlphaFoldDB" id="A0A2N0DFM1"/>
<evidence type="ECO:0000256" key="2">
    <source>
        <dbReference type="ARBA" id="ARBA00010790"/>
    </source>
</evidence>
<evidence type="ECO:0000313" key="9">
    <source>
        <dbReference type="Proteomes" id="UP000232164"/>
    </source>
</evidence>
<keyword evidence="8" id="KW-0614">Plasmid</keyword>
<organism evidence="7 9">
    <name type="scientific">Rhizobium sullae</name>
    <name type="common">Rhizobium hedysari</name>
    <dbReference type="NCBI Taxonomy" id="50338"/>
    <lineage>
        <taxon>Bacteria</taxon>
        <taxon>Pseudomonadati</taxon>
        <taxon>Pseudomonadota</taxon>
        <taxon>Alphaproteobacteria</taxon>
        <taxon>Hyphomicrobiales</taxon>
        <taxon>Rhizobiaceae</taxon>
        <taxon>Rhizobium/Agrobacterium group</taxon>
        <taxon>Rhizobium</taxon>
    </lineage>
</organism>
<evidence type="ECO:0000259" key="6">
    <source>
        <dbReference type="Pfam" id="PF05199"/>
    </source>
</evidence>
<reference evidence="8" key="3">
    <citation type="submission" date="2022-09" db="EMBL/GenBank/DDBJ databases">
        <title>Australian commercial rhizobial inoculants.</title>
        <authorList>
            <person name="Kohlmeier M.G."/>
            <person name="O'Hara G.W."/>
            <person name="Colombi E."/>
            <person name="Ramsay J.P."/>
            <person name="Terpolilli J."/>
        </authorList>
    </citation>
    <scope>NUCLEOTIDE SEQUENCE</scope>
    <source>
        <strain evidence="8">WSM1592</strain>
        <plasmid evidence="8">pWSM1592_1</plasmid>
    </source>
</reference>
<keyword evidence="4" id="KW-0274">FAD</keyword>
<dbReference type="InterPro" id="IPR036188">
    <property type="entry name" value="FAD/NAD-bd_sf"/>
</dbReference>
<evidence type="ECO:0000313" key="7">
    <source>
        <dbReference type="EMBL" id="PKA44870.1"/>
    </source>
</evidence>
<proteinExistence type="inferred from homology"/>
<evidence type="ECO:0000256" key="5">
    <source>
        <dbReference type="ARBA" id="ARBA00023002"/>
    </source>
</evidence>
<dbReference type="SUPFAM" id="SSF51905">
    <property type="entry name" value="FAD/NAD(P)-binding domain"/>
    <property type="match status" value="1"/>
</dbReference>
<dbReference type="EMBL" id="CP104144">
    <property type="protein sequence ID" value="UWU17615.1"/>
    <property type="molecule type" value="Genomic_DNA"/>
</dbReference>
<accession>A0A2N0DFM1</accession>
<evidence type="ECO:0000313" key="10">
    <source>
        <dbReference type="Proteomes" id="UP001060123"/>
    </source>
</evidence>
<evidence type="ECO:0000256" key="3">
    <source>
        <dbReference type="ARBA" id="ARBA00022630"/>
    </source>
</evidence>
<name>A0A2N0DFM1_RHISU</name>
<comment type="cofactor">
    <cofactor evidence="1">
        <name>FAD</name>
        <dbReference type="ChEBI" id="CHEBI:57692"/>
    </cofactor>
</comment>
<sequence length="559" mass="61557">MSQTVYDALVIGSGAAGSFAAKELTAQGLSVLLLEAGRAVTQDDFDPARKKEPASSINIWERARATIKGQPIQARAAFFTERFSHFFVNDRKNPYTTPKDAPFLWIRGRQAGGRLHSFGRVLLRWTDDDFKIRSRTGKGVDWPVSYDELAPYYAEVESCLGLYGNKDGVETLPDGIYAHPADLTPAEEIFKKEVEGRWPERRVVSWRYIAPDAERTPKPLREALATGRLTIRHDAIVRRITTDDRNGRATGAEFIDRLTGDVENVHATLVVLAASPIESVRLLLNSASARHPEGLGNSSGTLGRYFMDQLPCLAFGSFPKAKGWAHDASAPTDPFYNPSGGIFIPRFGRGDAARGDFDYQGSVGRSPTPGDQPSRLAFFGFGRMLPNADNRITLDARRRDAWNIPVPHIRCAMYDEERALLAQQEETMIDLVQAVGGELEFIGSPTGLKEMGRGAFPDADPFSRFMFRKWFRKTMCVGAAIHETGGARMGDDPENSVLNPYNQLWDAPNVIVTDASAFPGSGIAGTTLTVMALAIRACRNLGPILRETRRQSTATSDAK</sequence>
<keyword evidence="10" id="KW-1185">Reference proteome</keyword>
<protein>
    <submittedName>
        <fullName evidence="7">GMC family oxidoreductase</fullName>
    </submittedName>
</protein>
<dbReference type="SUPFAM" id="SSF54373">
    <property type="entry name" value="FAD-linked reductases, C-terminal domain"/>
    <property type="match status" value="1"/>
</dbReference>
<dbReference type="PANTHER" id="PTHR42784:SF1">
    <property type="entry name" value="PYRANOSE 2-OXIDASE"/>
    <property type="match status" value="1"/>
</dbReference>
<evidence type="ECO:0000256" key="1">
    <source>
        <dbReference type="ARBA" id="ARBA00001974"/>
    </source>
</evidence>
<dbReference type="Pfam" id="PF05199">
    <property type="entry name" value="GMC_oxred_C"/>
    <property type="match status" value="1"/>
</dbReference>
<keyword evidence="3" id="KW-0285">Flavoprotein</keyword>
<dbReference type="InterPro" id="IPR007867">
    <property type="entry name" value="GMC_OxRtase_C"/>
</dbReference>
<reference evidence="7 9" key="2">
    <citation type="submission" date="2017-12" db="EMBL/GenBank/DDBJ databases">
        <title>Genome sequence of Rhizobium sullae HCNT1 isolated from Sulla coronaria nodules and featuring peculiar denitrification phenotypes.</title>
        <authorList>
            <person name="De Diego-Diaz B."/>
            <person name="Treu L."/>
            <person name="Campanaro S."/>
            <person name="Da Silva Duarte V."/>
            <person name="Basaglia M."/>
            <person name="Favaro L."/>
            <person name="Casella S."/>
            <person name="Squartini A."/>
        </authorList>
    </citation>
    <scope>NUCLEOTIDE SEQUENCE [LARGE SCALE GENOMIC DNA]</scope>
    <source>
        <strain evidence="7 9">HCNT1</strain>
    </source>
</reference>
<feature type="domain" description="Glucose-methanol-choline oxidoreductase C-terminal" evidence="6">
    <location>
        <begin position="386"/>
        <end position="534"/>
    </location>
</feature>
<dbReference type="Gene3D" id="3.50.50.60">
    <property type="entry name" value="FAD/NAD(P)-binding domain"/>
    <property type="match status" value="2"/>
</dbReference>
<dbReference type="GO" id="GO:0016614">
    <property type="term" value="F:oxidoreductase activity, acting on CH-OH group of donors"/>
    <property type="evidence" value="ECO:0007669"/>
    <property type="project" value="InterPro"/>
</dbReference>
<geneLocation type="plasmid" evidence="8 10">
    <name>pWSM1592_1</name>
</geneLocation>
<evidence type="ECO:0000256" key="4">
    <source>
        <dbReference type="ARBA" id="ARBA00022827"/>
    </source>
</evidence>
<comment type="similarity">
    <text evidence="2">Belongs to the GMC oxidoreductase family.</text>
</comment>
<keyword evidence="5" id="KW-0560">Oxidoreductase</keyword>
<dbReference type="InterPro" id="IPR051473">
    <property type="entry name" value="P2Ox-like"/>
</dbReference>
<dbReference type="Proteomes" id="UP001060123">
    <property type="component" value="Plasmid pWSM1592_1"/>
</dbReference>
<reference evidence="7 9" key="1">
    <citation type="submission" date="2017-11" db="EMBL/GenBank/DDBJ databases">
        <authorList>
            <person name="Han C.G."/>
        </authorList>
    </citation>
    <scope>NUCLEOTIDE SEQUENCE [LARGE SCALE GENOMIC DNA]</scope>
    <source>
        <strain evidence="7 9">HCNT1</strain>
    </source>
</reference>
<dbReference type="STRING" id="1041146.GCA_000427985_04709"/>